<organism evidence="3 4">
    <name type="scientific">Branchiostoma belcheri</name>
    <name type="common">Amphioxus</name>
    <dbReference type="NCBI Taxonomy" id="7741"/>
    <lineage>
        <taxon>Eukaryota</taxon>
        <taxon>Metazoa</taxon>
        <taxon>Chordata</taxon>
        <taxon>Cephalochordata</taxon>
        <taxon>Leptocardii</taxon>
        <taxon>Amphioxiformes</taxon>
        <taxon>Branchiostomatidae</taxon>
        <taxon>Branchiostoma</taxon>
    </lineage>
</organism>
<evidence type="ECO:0000259" key="2">
    <source>
        <dbReference type="SMART" id="SM00355"/>
    </source>
</evidence>
<protein>
    <submittedName>
        <fullName evidence="4">Uncharacterized protein LOC109478215</fullName>
    </submittedName>
</protein>
<evidence type="ECO:0000313" key="4">
    <source>
        <dbReference type="RefSeq" id="XP_019635231.1"/>
    </source>
</evidence>
<feature type="compositionally biased region" description="Basic and acidic residues" evidence="1">
    <location>
        <begin position="164"/>
        <end position="177"/>
    </location>
</feature>
<sequence>MDVPDCSTDGVQSSTRKEARQATNVTCGLSPSVTSAVVRSKLIKEELILELQRRGIPPAEGASNQDMIIQLRREIDGHIASRQGQGRVTASSLSGEVSLAVLPRLDPDDLRYELLRRNVTPAGESTKESLIAQLWEEMGKEYFSRQASSVNLGNNIRNTLMHEEPGTEETSEARPAKETPFGAKGTTDAEEEETDEKEPTEAQGTSYIGVKETRDDGQMQKPSDTSLGQGTPEVVFVDQSPSPSVTVKRKQTQDPNIGASMSKRSNTGEETTMSNLATTGNPVKQESRPTYENTTGSGEAPWASTGPGSSDPTVMTIAARSGANTPIYFPCQVEGCSHKPRSKKALDKHMQREHTEKKYKCDQCDFKAAEDWILKGHKTRKHPGNVGTSI</sequence>
<feature type="compositionally biased region" description="Polar residues" evidence="1">
    <location>
        <begin position="262"/>
        <end position="297"/>
    </location>
</feature>
<feature type="domain" description="C2H2-type" evidence="2">
    <location>
        <begin position="359"/>
        <end position="382"/>
    </location>
</feature>
<reference evidence="4" key="1">
    <citation type="submission" date="2025-08" db="UniProtKB">
        <authorList>
            <consortium name="RefSeq"/>
        </authorList>
    </citation>
    <scope>IDENTIFICATION</scope>
    <source>
        <tissue evidence="4">Gonad</tissue>
    </source>
</reference>
<evidence type="ECO:0000313" key="3">
    <source>
        <dbReference type="Proteomes" id="UP000515135"/>
    </source>
</evidence>
<keyword evidence="3" id="KW-1185">Reference proteome</keyword>
<feature type="domain" description="C2H2-type" evidence="2">
    <location>
        <begin position="329"/>
        <end position="354"/>
    </location>
</feature>
<proteinExistence type="predicted"/>
<dbReference type="GeneID" id="109478215"/>
<feature type="compositionally biased region" description="Acidic residues" evidence="1">
    <location>
        <begin position="188"/>
        <end position="198"/>
    </location>
</feature>
<dbReference type="RefSeq" id="XP_019635231.1">
    <property type="nucleotide sequence ID" value="XM_019779672.1"/>
</dbReference>
<dbReference type="SMART" id="SM00355">
    <property type="entry name" value="ZnF_C2H2"/>
    <property type="match status" value="2"/>
</dbReference>
<dbReference type="AlphaFoldDB" id="A0A6P5A076"/>
<dbReference type="KEGG" id="bbel:109478215"/>
<dbReference type="OrthoDB" id="10196175at2759"/>
<dbReference type="Gene3D" id="3.30.160.60">
    <property type="entry name" value="Classic Zinc Finger"/>
    <property type="match status" value="1"/>
</dbReference>
<gene>
    <name evidence="4" type="primary">LOC109478215</name>
</gene>
<feature type="compositionally biased region" description="Polar residues" evidence="1">
    <location>
        <begin position="220"/>
        <end position="229"/>
    </location>
</feature>
<feature type="region of interest" description="Disordered" evidence="1">
    <location>
        <begin position="164"/>
        <end position="315"/>
    </location>
</feature>
<dbReference type="Proteomes" id="UP000515135">
    <property type="component" value="Unplaced"/>
</dbReference>
<name>A0A6P5A076_BRABE</name>
<feature type="region of interest" description="Disordered" evidence="1">
    <location>
        <begin position="1"/>
        <end position="22"/>
    </location>
</feature>
<accession>A0A6P5A076</accession>
<dbReference type="InterPro" id="IPR013087">
    <property type="entry name" value="Znf_C2H2_type"/>
</dbReference>
<evidence type="ECO:0000256" key="1">
    <source>
        <dbReference type="SAM" id="MobiDB-lite"/>
    </source>
</evidence>